<reference evidence="3" key="1">
    <citation type="journal article" date="2015" name="PLoS Genet.">
        <title>Genome Sequence and Transcriptome Analyses of Chrysochromulina tobin: Metabolic Tools for Enhanced Algal Fitness in the Prominent Order Prymnesiales (Haptophyceae).</title>
        <authorList>
            <person name="Hovde B.T."/>
            <person name="Deodato C.R."/>
            <person name="Hunsperger H.M."/>
            <person name="Ryken S.A."/>
            <person name="Yost W."/>
            <person name="Jha R.K."/>
            <person name="Patterson J."/>
            <person name="Monnat R.J. Jr."/>
            <person name="Barlow S.B."/>
            <person name="Starkenburg S.R."/>
            <person name="Cattolico R.A."/>
        </authorList>
    </citation>
    <scope>NUCLEOTIDE SEQUENCE</scope>
    <source>
        <strain evidence="3">CCMP291</strain>
    </source>
</reference>
<keyword evidence="3" id="KW-1185">Reference proteome</keyword>
<comment type="caution">
    <text evidence="2">The sequence shown here is derived from an EMBL/GenBank/DDBJ whole genome shotgun (WGS) entry which is preliminary data.</text>
</comment>
<keyword evidence="1" id="KW-0732">Signal</keyword>
<gene>
    <name evidence="2" type="ORF">Ctob_012831</name>
</gene>
<organism evidence="2 3">
    <name type="scientific">Chrysochromulina tobinii</name>
    <dbReference type="NCBI Taxonomy" id="1460289"/>
    <lineage>
        <taxon>Eukaryota</taxon>
        <taxon>Haptista</taxon>
        <taxon>Haptophyta</taxon>
        <taxon>Prymnesiophyceae</taxon>
        <taxon>Prymnesiales</taxon>
        <taxon>Chrysochromulinaceae</taxon>
        <taxon>Chrysochromulina</taxon>
    </lineage>
</organism>
<evidence type="ECO:0000256" key="1">
    <source>
        <dbReference type="SAM" id="SignalP"/>
    </source>
</evidence>
<feature type="signal peptide" evidence="1">
    <location>
        <begin position="1"/>
        <end position="24"/>
    </location>
</feature>
<name>A0A0M0JMZ0_9EUKA</name>
<feature type="chain" id="PRO_5005602020" evidence="1">
    <location>
        <begin position="25"/>
        <end position="266"/>
    </location>
</feature>
<dbReference type="EMBL" id="JWZX01002683">
    <property type="protein sequence ID" value="KOO27687.1"/>
    <property type="molecule type" value="Genomic_DNA"/>
</dbReference>
<protein>
    <submittedName>
        <fullName evidence="2">Uncharacterized protein</fullName>
    </submittedName>
</protein>
<accession>A0A0M0JMZ0</accession>
<evidence type="ECO:0000313" key="3">
    <source>
        <dbReference type="Proteomes" id="UP000037460"/>
    </source>
</evidence>
<evidence type="ECO:0000313" key="2">
    <source>
        <dbReference type="EMBL" id="KOO27687.1"/>
    </source>
</evidence>
<dbReference type="Proteomes" id="UP000037460">
    <property type="component" value="Unassembled WGS sequence"/>
</dbReference>
<sequence>MMWMHVDVWILLSMLLLLPTSCRGALGLLSIASASDTEHAELMITPCDEVLDAWCAEKCLPSSRAAIHIGGAGRPRCFDEKELLSSPGWARDHGTGMRTAPSGTSAKSTAKRICGEYSLTRLQGGRLKESGIFKSAEELKLLNLVRTTQSCRQDQRNATRPVTAATRAFMPSHTAPVPPFPPSMPPVPAPREDPRVPSPLSHRCATVRIWEDCFVRWACAARLWSSAPEMASSHASFSPNGNSARCTYKSMPGCTLRTTWTVRMPM</sequence>
<proteinExistence type="predicted"/>
<dbReference type="AlphaFoldDB" id="A0A0M0JMZ0"/>